<evidence type="ECO:0000313" key="3">
    <source>
        <dbReference type="Proteomes" id="UP000315295"/>
    </source>
</evidence>
<sequence length="99" mass="10661">MERTCCAEQLRDKGGESTAERQRCAPGGTASGDDDAAAVVQRLQPVEEVGVMAGSVDCGGQHCGFCGDHVRERLPQELRHLHWSVPRPPLLSALQGKPR</sequence>
<feature type="compositionally biased region" description="Basic and acidic residues" evidence="1">
    <location>
        <begin position="1"/>
        <end position="23"/>
    </location>
</feature>
<accession>A0A540NLJ6</accession>
<dbReference type="AlphaFoldDB" id="A0A540NLJ6"/>
<proteinExistence type="predicted"/>
<gene>
    <name evidence="2" type="ORF">C1H46_002546</name>
</gene>
<evidence type="ECO:0000313" key="2">
    <source>
        <dbReference type="EMBL" id="TQE11912.1"/>
    </source>
</evidence>
<keyword evidence="3" id="KW-1185">Reference proteome</keyword>
<organism evidence="2 3">
    <name type="scientific">Malus baccata</name>
    <name type="common">Siberian crab apple</name>
    <name type="synonym">Pyrus baccata</name>
    <dbReference type="NCBI Taxonomy" id="106549"/>
    <lineage>
        <taxon>Eukaryota</taxon>
        <taxon>Viridiplantae</taxon>
        <taxon>Streptophyta</taxon>
        <taxon>Embryophyta</taxon>
        <taxon>Tracheophyta</taxon>
        <taxon>Spermatophyta</taxon>
        <taxon>Magnoliopsida</taxon>
        <taxon>eudicotyledons</taxon>
        <taxon>Gunneridae</taxon>
        <taxon>Pentapetalae</taxon>
        <taxon>rosids</taxon>
        <taxon>fabids</taxon>
        <taxon>Rosales</taxon>
        <taxon>Rosaceae</taxon>
        <taxon>Amygdaloideae</taxon>
        <taxon>Maleae</taxon>
        <taxon>Malus</taxon>
    </lineage>
</organism>
<evidence type="ECO:0000256" key="1">
    <source>
        <dbReference type="SAM" id="MobiDB-lite"/>
    </source>
</evidence>
<dbReference type="Proteomes" id="UP000315295">
    <property type="component" value="Unassembled WGS sequence"/>
</dbReference>
<protein>
    <submittedName>
        <fullName evidence="2">Uncharacterized protein</fullName>
    </submittedName>
</protein>
<dbReference type="EMBL" id="VIEB01000025">
    <property type="protein sequence ID" value="TQE11912.1"/>
    <property type="molecule type" value="Genomic_DNA"/>
</dbReference>
<reference evidence="2 3" key="1">
    <citation type="journal article" date="2019" name="G3 (Bethesda)">
        <title>Sequencing of a Wild Apple (Malus baccata) Genome Unravels the Differences Between Cultivated and Wild Apple Species Regarding Disease Resistance and Cold Tolerance.</title>
        <authorList>
            <person name="Chen X."/>
        </authorList>
    </citation>
    <scope>NUCLEOTIDE SEQUENCE [LARGE SCALE GENOMIC DNA]</scope>
    <source>
        <strain evidence="3">cv. Shandingzi</strain>
        <tissue evidence="2">Leaves</tissue>
    </source>
</reference>
<comment type="caution">
    <text evidence="2">The sequence shown here is derived from an EMBL/GenBank/DDBJ whole genome shotgun (WGS) entry which is preliminary data.</text>
</comment>
<feature type="region of interest" description="Disordered" evidence="1">
    <location>
        <begin position="1"/>
        <end position="35"/>
    </location>
</feature>
<name>A0A540NLJ6_MALBA</name>